<accession>A0AAN7GJP9</accession>
<comment type="caution">
    <text evidence="2">The sequence shown here is derived from an EMBL/GenBank/DDBJ whole genome shotgun (WGS) entry which is preliminary data.</text>
</comment>
<dbReference type="Proteomes" id="UP001345219">
    <property type="component" value="Chromosome 10"/>
</dbReference>
<evidence type="ECO:0000313" key="2">
    <source>
        <dbReference type="EMBL" id="KAK4745918.1"/>
    </source>
</evidence>
<organism evidence="2 3">
    <name type="scientific">Trapa incisa</name>
    <dbReference type="NCBI Taxonomy" id="236973"/>
    <lineage>
        <taxon>Eukaryota</taxon>
        <taxon>Viridiplantae</taxon>
        <taxon>Streptophyta</taxon>
        <taxon>Embryophyta</taxon>
        <taxon>Tracheophyta</taxon>
        <taxon>Spermatophyta</taxon>
        <taxon>Magnoliopsida</taxon>
        <taxon>eudicotyledons</taxon>
        <taxon>Gunneridae</taxon>
        <taxon>Pentapetalae</taxon>
        <taxon>rosids</taxon>
        <taxon>malvids</taxon>
        <taxon>Myrtales</taxon>
        <taxon>Lythraceae</taxon>
        <taxon>Trapa</taxon>
    </lineage>
</organism>
<evidence type="ECO:0000256" key="1">
    <source>
        <dbReference type="SAM" id="MobiDB-lite"/>
    </source>
</evidence>
<evidence type="ECO:0000313" key="3">
    <source>
        <dbReference type="Proteomes" id="UP001345219"/>
    </source>
</evidence>
<gene>
    <name evidence="2" type="ORF">SAY87_012230</name>
</gene>
<feature type="region of interest" description="Disordered" evidence="1">
    <location>
        <begin position="1"/>
        <end position="26"/>
    </location>
</feature>
<proteinExistence type="predicted"/>
<reference evidence="2 3" key="1">
    <citation type="journal article" date="2023" name="Hortic Res">
        <title>Pangenome of water caltrop reveals structural variations and asymmetric subgenome divergence after allopolyploidization.</title>
        <authorList>
            <person name="Zhang X."/>
            <person name="Chen Y."/>
            <person name="Wang L."/>
            <person name="Yuan Y."/>
            <person name="Fang M."/>
            <person name="Shi L."/>
            <person name="Lu R."/>
            <person name="Comes H.P."/>
            <person name="Ma Y."/>
            <person name="Chen Y."/>
            <person name="Huang G."/>
            <person name="Zhou Y."/>
            <person name="Zheng Z."/>
            <person name="Qiu Y."/>
        </authorList>
    </citation>
    <scope>NUCLEOTIDE SEQUENCE [LARGE SCALE GENOMIC DNA]</scope>
    <source>
        <tissue evidence="2">Roots</tissue>
    </source>
</reference>
<sequence length="186" mass="20634">MEDSGKEGKDAGESRGNNTARCDSEIGGGGQGKCILELTADGDLPLKGPNHDGGWPTETSAEWELQFPNRHILWGQRLGVATQLTSFPRNPTSFYSFEIQHDRVTLLPQLRPTQILLLGLEPSKNRNITYVQVGWRGLHLLDGNIKKIAQVLPFRQPGQEAPRFLSLNNATGNMGLYNYSPEESMF</sequence>
<keyword evidence="3" id="KW-1185">Reference proteome</keyword>
<dbReference type="EMBL" id="JAXIOK010000021">
    <property type="protein sequence ID" value="KAK4745918.1"/>
    <property type="molecule type" value="Genomic_DNA"/>
</dbReference>
<feature type="compositionally biased region" description="Basic and acidic residues" evidence="1">
    <location>
        <begin position="1"/>
        <end position="13"/>
    </location>
</feature>
<name>A0AAN7GJP9_9MYRT</name>
<protein>
    <submittedName>
        <fullName evidence="2">Uncharacterized protein</fullName>
    </submittedName>
</protein>
<dbReference type="AlphaFoldDB" id="A0AAN7GJP9"/>